<dbReference type="Gene3D" id="2.180.10.10">
    <property type="entry name" value="RHS repeat-associated core"/>
    <property type="match status" value="1"/>
</dbReference>
<dbReference type="AlphaFoldDB" id="A0A3D8Y7E6"/>
<sequence length="57" mass="6370">MYMAEIGGWVTVDSLAEKFQSWSLYNYTMSSPIIMTDPTGMAPIHIDVSRNEDGAIQ</sequence>
<dbReference type="EMBL" id="QNUL01000022">
    <property type="protein sequence ID" value="REA58171.1"/>
    <property type="molecule type" value="Genomic_DNA"/>
</dbReference>
<comment type="caution">
    <text evidence="1">The sequence shown here is derived from an EMBL/GenBank/DDBJ whole genome shotgun (WGS) entry which is preliminary data.</text>
</comment>
<proteinExistence type="predicted"/>
<dbReference type="OrthoDB" id="976756at2"/>
<name>A0A3D8Y7E6_9BACT</name>
<accession>A0A3D8Y7E6</accession>
<gene>
    <name evidence="1" type="ORF">DSL64_21425</name>
</gene>
<protein>
    <submittedName>
        <fullName evidence="1">Cell well associated RhsD protein</fullName>
    </submittedName>
</protein>
<keyword evidence="2" id="KW-1185">Reference proteome</keyword>
<evidence type="ECO:0000313" key="1">
    <source>
        <dbReference type="EMBL" id="REA58171.1"/>
    </source>
</evidence>
<evidence type="ECO:0000313" key="2">
    <source>
        <dbReference type="Proteomes" id="UP000256373"/>
    </source>
</evidence>
<dbReference type="Proteomes" id="UP000256373">
    <property type="component" value="Unassembled WGS sequence"/>
</dbReference>
<organism evidence="1 2">
    <name type="scientific">Dyadobacter luteus</name>
    <dbReference type="NCBI Taxonomy" id="2259619"/>
    <lineage>
        <taxon>Bacteria</taxon>
        <taxon>Pseudomonadati</taxon>
        <taxon>Bacteroidota</taxon>
        <taxon>Cytophagia</taxon>
        <taxon>Cytophagales</taxon>
        <taxon>Spirosomataceae</taxon>
        <taxon>Dyadobacter</taxon>
    </lineage>
</organism>
<reference evidence="1 2" key="1">
    <citation type="submission" date="2018-07" db="EMBL/GenBank/DDBJ databases">
        <title>Dyadobacter roseus sp. nov., isolated from rose rhizosphere soil.</title>
        <authorList>
            <person name="Chen L."/>
        </authorList>
    </citation>
    <scope>NUCLEOTIDE SEQUENCE [LARGE SCALE GENOMIC DNA]</scope>
    <source>
        <strain evidence="1 2">RS19</strain>
    </source>
</reference>